<dbReference type="Gene3D" id="2.60.40.10">
    <property type="entry name" value="Immunoglobulins"/>
    <property type="match status" value="1"/>
</dbReference>
<dbReference type="SUPFAM" id="SSF49265">
    <property type="entry name" value="Fibronectin type III"/>
    <property type="match status" value="1"/>
</dbReference>
<dbReference type="Pfam" id="PF00041">
    <property type="entry name" value="fn3"/>
    <property type="match status" value="1"/>
</dbReference>
<evidence type="ECO:0000313" key="2">
    <source>
        <dbReference type="EMBL" id="MBP3965575.1"/>
    </source>
</evidence>
<dbReference type="SMART" id="SM00060">
    <property type="entry name" value="FN3"/>
    <property type="match status" value="1"/>
</dbReference>
<name>A0ABS5CIB6_9BACL</name>
<keyword evidence="3" id="KW-1185">Reference proteome</keyword>
<sequence>MTWGEFLTNGNTTAQTQALYSNSRVLTLDEVNIVPGSGGVGGGGPGTVDDSVTGTGLNQFEYVGTWTATSGSSVKYNGGDHYSLTTNSYYQVDFNGTGIKLYGTKDAHHGIAAVSIDGGTEVDSDFYAGTRADNTLIWTSPTLAAGAHTLKVRVKGTKNASSAGYVVTADRVVIDTDTQAPTAPASLTSPSQTQTSINLAWSASTDNVGVTGYDVYRGSTLAGSTTNTSFSVTGLTAGTAYAFTVKAKDGAGNVSAASSTLNVSTASAGSEVIVNDATTGTGLNQFEYVGTWNTSTGAGTYNGDDHYSQTTNSYYQVDFNGKQIKLYGSRDAHHGIAAVSIDGGAEVDVDFYAASRTDNTLLWTSSVLTSGTHTLKVRVKGTKNAGSSGYVVTADRVAVISETVVTTDDRDSAITYSGSWTLDNWTGDYADTEKYSKTTNDYAQFTFTGNKIQVIGYKQHNLGKVGIYIDGALDSTVDLYTSGTGPQQTVLYEKSGLSSGAHTIKLVVTGTKNAASSDYYVVLDAFKVFN</sequence>
<reference evidence="2 3" key="1">
    <citation type="submission" date="2021-04" db="EMBL/GenBank/DDBJ databases">
        <title>Paenibacillus sp. DLE-14 whole genome sequence.</title>
        <authorList>
            <person name="Ham Y.J."/>
        </authorList>
    </citation>
    <scope>NUCLEOTIDE SEQUENCE [LARGE SCALE GENOMIC DNA]</scope>
    <source>
        <strain evidence="2 3">DLE-14</strain>
    </source>
</reference>
<dbReference type="PROSITE" id="PS50853">
    <property type="entry name" value="FN3"/>
    <property type="match status" value="1"/>
</dbReference>
<gene>
    <name evidence="2" type="ORF">I8J30_22940</name>
</gene>
<dbReference type="CDD" id="cd00063">
    <property type="entry name" value="FN3"/>
    <property type="match status" value="1"/>
</dbReference>
<protein>
    <submittedName>
        <fullName evidence="2">Fibronectin type III domain-containing protein</fullName>
    </submittedName>
</protein>
<dbReference type="InterPro" id="IPR013783">
    <property type="entry name" value="Ig-like_fold"/>
</dbReference>
<proteinExistence type="predicted"/>
<comment type="caution">
    <text evidence="2">The sequence shown here is derived from an EMBL/GenBank/DDBJ whole genome shotgun (WGS) entry which is preliminary data.</text>
</comment>
<dbReference type="Gene3D" id="2.60.120.260">
    <property type="entry name" value="Galactose-binding domain-like"/>
    <property type="match status" value="3"/>
</dbReference>
<dbReference type="InterPro" id="IPR036116">
    <property type="entry name" value="FN3_sf"/>
</dbReference>
<feature type="domain" description="Fibronectin type-III" evidence="1">
    <location>
        <begin position="183"/>
        <end position="268"/>
    </location>
</feature>
<dbReference type="Proteomes" id="UP000673394">
    <property type="component" value="Unassembled WGS sequence"/>
</dbReference>
<accession>A0ABS5CIB6</accession>
<evidence type="ECO:0000313" key="3">
    <source>
        <dbReference type="Proteomes" id="UP000673394"/>
    </source>
</evidence>
<dbReference type="InterPro" id="IPR003961">
    <property type="entry name" value="FN3_dom"/>
</dbReference>
<evidence type="ECO:0000259" key="1">
    <source>
        <dbReference type="PROSITE" id="PS50853"/>
    </source>
</evidence>
<dbReference type="EMBL" id="JAGKSP010000011">
    <property type="protein sequence ID" value="MBP3965575.1"/>
    <property type="molecule type" value="Genomic_DNA"/>
</dbReference>
<organism evidence="2 3">
    <name type="scientific">Paenibacillus lignilyticus</name>
    <dbReference type="NCBI Taxonomy" id="1172615"/>
    <lineage>
        <taxon>Bacteria</taxon>
        <taxon>Bacillati</taxon>
        <taxon>Bacillota</taxon>
        <taxon>Bacilli</taxon>
        <taxon>Bacillales</taxon>
        <taxon>Paenibacillaceae</taxon>
        <taxon>Paenibacillus</taxon>
    </lineage>
</organism>